<keyword evidence="3" id="KW-1185">Reference proteome</keyword>
<evidence type="ECO:0000256" key="1">
    <source>
        <dbReference type="SAM" id="MobiDB-lite"/>
    </source>
</evidence>
<evidence type="ECO:0000313" key="2">
    <source>
        <dbReference type="EMBL" id="GBP14172.1"/>
    </source>
</evidence>
<sequence length="122" mass="13401">MLGLKFCTTTAKQLLKRTTFSTCHAVRQSSSNATAVEAASSSSNVSQSGEEIETKTKIVSSQDSENVKKQKHYVECIEIHMPYRLKSFNFIDSLVAAAFENLKDDSVAKSRVGDNGNIEAHK</sequence>
<organism evidence="2 3">
    <name type="scientific">Eumeta variegata</name>
    <name type="common">Bagworm moth</name>
    <name type="synonym">Eumeta japonica</name>
    <dbReference type="NCBI Taxonomy" id="151549"/>
    <lineage>
        <taxon>Eukaryota</taxon>
        <taxon>Metazoa</taxon>
        <taxon>Ecdysozoa</taxon>
        <taxon>Arthropoda</taxon>
        <taxon>Hexapoda</taxon>
        <taxon>Insecta</taxon>
        <taxon>Pterygota</taxon>
        <taxon>Neoptera</taxon>
        <taxon>Endopterygota</taxon>
        <taxon>Lepidoptera</taxon>
        <taxon>Glossata</taxon>
        <taxon>Ditrysia</taxon>
        <taxon>Tineoidea</taxon>
        <taxon>Psychidae</taxon>
        <taxon>Oiketicinae</taxon>
        <taxon>Eumeta</taxon>
    </lineage>
</organism>
<accession>A0A4C1TI51</accession>
<feature type="region of interest" description="Disordered" evidence="1">
    <location>
        <begin position="34"/>
        <end position="64"/>
    </location>
</feature>
<comment type="caution">
    <text evidence="2">The sequence shown here is derived from an EMBL/GenBank/DDBJ whole genome shotgun (WGS) entry which is preliminary data.</text>
</comment>
<dbReference type="AlphaFoldDB" id="A0A4C1TI51"/>
<proteinExistence type="predicted"/>
<protein>
    <submittedName>
        <fullName evidence="2">Uncharacterized protein</fullName>
    </submittedName>
</protein>
<feature type="compositionally biased region" description="Low complexity" evidence="1">
    <location>
        <begin position="34"/>
        <end position="48"/>
    </location>
</feature>
<evidence type="ECO:0000313" key="3">
    <source>
        <dbReference type="Proteomes" id="UP000299102"/>
    </source>
</evidence>
<dbReference type="EMBL" id="BGZK01005466">
    <property type="protein sequence ID" value="GBP14172.1"/>
    <property type="molecule type" value="Genomic_DNA"/>
</dbReference>
<gene>
    <name evidence="2" type="ORF">EVAR_69399_1</name>
</gene>
<name>A0A4C1TI51_EUMVA</name>
<reference evidence="2 3" key="1">
    <citation type="journal article" date="2019" name="Commun. Biol.">
        <title>The bagworm genome reveals a unique fibroin gene that provides high tensile strength.</title>
        <authorList>
            <person name="Kono N."/>
            <person name="Nakamura H."/>
            <person name="Ohtoshi R."/>
            <person name="Tomita M."/>
            <person name="Numata K."/>
            <person name="Arakawa K."/>
        </authorList>
    </citation>
    <scope>NUCLEOTIDE SEQUENCE [LARGE SCALE GENOMIC DNA]</scope>
</reference>
<dbReference type="Proteomes" id="UP000299102">
    <property type="component" value="Unassembled WGS sequence"/>
</dbReference>